<dbReference type="PANTHER" id="PTHR43000">
    <property type="entry name" value="DTDP-D-GLUCOSE 4,6-DEHYDRATASE-RELATED"/>
    <property type="match status" value="1"/>
</dbReference>
<dbReference type="Gene3D" id="3.90.25.10">
    <property type="entry name" value="UDP-galactose 4-epimerase, domain 1"/>
    <property type="match status" value="1"/>
</dbReference>
<evidence type="ECO:0000313" key="10">
    <source>
        <dbReference type="EMBL" id="EMT53408.1"/>
    </source>
</evidence>
<evidence type="ECO:0000313" key="11">
    <source>
        <dbReference type="Proteomes" id="UP000012081"/>
    </source>
</evidence>
<dbReference type="PATRIC" id="fig|1300222.3.peg.1091"/>
<dbReference type="InterPro" id="IPR016040">
    <property type="entry name" value="NAD(P)-bd_dom"/>
</dbReference>
<dbReference type="EMBL" id="APBN01000002">
    <property type="protein sequence ID" value="EMT53408.1"/>
    <property type="molecule type" value="Genomic_DNA"/>
</dbReference>
<sequence>MRLLITGGAGFIGSNFIRYMIEKYPHYQIVNLDLLTYAGSREKLKDVESHPHYAFVQGNICDSRLVDALVSGKSEAYGTTAPAPVDVIVNFAAESHVDRSIADPGVFIRTNLVGTHVLLESARTYKVKKFVQISTDEVYGSLGDTGCFTEESPLSPNNPYSASKAGADLLVRAYHETYGLPVNITRCSNNFGPYQHPEKLIPLMTTNALLGKKLQLYGDGGHVRDWLHVADHCSAVDLVIHSGRPGEIYNIGGNNEHKNSEIVRKILAVLQKPESLIEFVEDRPGHDRRYAINADKIRRELGWRPVYEFATALRETVLWYKNRL</sequence>
<dbReference type="AlphaFoldDB" id="M8DIJ0"/>
<evidence type="ECO:0000256" key="1">
    <source>
        <dbReference type="ARBA" id="ARBA00001539"/>
    </source>
</evidence>
<dbReference type="SUPFAM" id="SSF51735">
    <property type="entry name" value="NAD(P)-binding Rossmann-fold domains"/>
    <property type="match status" value="1"/>
</dbReference>
<dbReference type="STRING" id="1300222.I532_05330"/>
<dbReference type="RefSeq" id="WP_003386869.1">
    <property type="nucleotide sequence ID" value="NZ_APBN01000002.1"/>
</dbReference>
<keyword evidence="7 8" id="KW-0456">Lyase</keyword>
<evidence type="ECO:0000256" key="3">
    <source>
        <dbReference type="ARBA" id="ARBA00008178"/>
    </source>
</evidence>
<feature type="domain" description="NAD(P)-binding" evidence="9">
    <location>
        <begin position="4"/>
        <end position="316"/>
    </location>
</feature>
<evidence type="ECO:0000256" key="7">
    <source>
        <dbReference type="ARBA" id="ARBA00023239"/>
    </source>
</evidence>
<evidence type="ECO:0000259" key="9">
    <source>
        <dbReference type="Pfam" id="PF16363"/>
    </source>
</evidence>
<organism evidence="10 11">
    <name type="scientific">Brevibacillus borstelensis AK1</name>
    <dbReference type="NCBI Taxonomy" id="1300222"/>
    <lineage>
        <taxon>Bacteria</taxon>
        <taxon>Bacillati</taxon>
        <taxon>Bacillota</taxon>
        <taxon>Bacilli</taxon>
        <taxon>Bacillales</taxon>
        <taxon>Paenibacillaceae</taxon>
        <taxon>Brevibacillus</taxon>
    </lineage>
</organism>
<evidence type="ECO:0000256" key="5">
    <source>
        <dbReference type="ARBA" id="ARBA00016977"/>
    </source>
</evidence>
<comment type="caution">
    <text evidence="10">The sequence shown here is derived from an EMBL/GenBank/DDBJ whole genome shotgun (WGS) entry which is preliminary data.</text>
</comment>
<dbReference type="InterPro" id="IPR005888">
    <property type="entry name" value="dTDP_Gluc_deHydtase"/>
</dbReference>
<proteinExistence type="inferred from homology"/>
<gene>
    <name evidence="10" type="ORF">I532_05330</name>
</gene>
<dbReference type="Gene3D" id="3.40.50.720">
    <property type="entry name" value="NAD(P)-binding Rossmann-like Domain"/>
    <property type="match status" value="1"/>
</dbReference>
<dbReference type="NCBIfam" id="TIGR01181">
    <property type="entry name" value="dTDP_gluc_dehyt"/>
    <property type="match status" value="1"/>
</dbReference>
<dbReference type="FunFam" id="3.40.50.720:FF:000304">
    <property type="entry name" value="UDP-glucose 4,6-dehydratase"/>
    <property type="match status" value="1"/>
</dbReference>
<evidence type="ECO:0000256" key="8">
    <source>
        <dbReference type="RuleBase" id="RU004473"/>
    </source>
</evidence>
<comment type="similarity">
    <text evidence="3 8">Belongs to the NAD(P)-dependent epimerase/dehydratase family. dTDP-glucose dehydratase subfamily.</text>
</comment>
<accession>M8DIJ0</accession>
<evidence type="ECO:0000256" key="4">
    <source>
        <dbReference type="ARBA" id="ARBA00011990"/>
    </source>
</evidence>
<name>M8DIJ0_9BACL</name>
<dbReference type="Proteomes" id="UP000012081">
    <property type="component" value="Unassembled WGS sequence"/>
</dbReference>
<dbReference type="OrthoDB" id="9801785at2"/>
<dbReference type="GO" id="GO:0008460">
    <property type="term" value="F:dTDP-glucose 4,6-dehydratase activity"/>
    <property type="evidence" value="ECO:0007669"/>
    <property type="project" value="UniProtKB-EC"/>
</dbReference>
<keyword evidence="11" id="KW-1185">Reference proteome</keyword>
<dbReference type="EC" id="4.2.1.46" evidence="4 8"/>
<dbReference type="Pfam" id="PF16363">
    <property type="entry name" value="GDP_Man_Dehyd"/>
    <property type="match status" value="1"/>
</dbReference>
<evidence type="ECO:0000256" key="2">
    <source>
        <dbReference type="ARBA" id="ARBA00001911"/>
    </source>
</evidence>
<dbReference type="InterPro" id="IPR036291">
    <property type="entry name" value="NAD(P)-bd_dom_sf"/>
</dbReference>
<comment type="catalytic activity">
    <reaction evidence="1 8">
        <text>dTDP-alpha-D-glucose = dTDP-4-dehydro-6-deoxy-alpha-D-glucose + H2O</text>
        <dbReference type="Rhea" id="RHEA:17221"/>
        <dbReference type="ChEBI" id="CHEBI:15377"/>
        <dbReference type="ChEBI" id="CHEBI:57477"/>
        <dbReference type="ChEBI" id="CHEBI:57649"/>
        <dbReference type="EC" id="4.2.1.46"/>
    </reaction>
</comment>
<reference evidence="10 11" key="1">
    <citation type="submission" date="2013-03" db="EMBL/GenBank/DDBJ databases">
        <title>Assembly of a new bacterial strain Brevibacillus borstelensis AK1.</title>
        <authorList>
            <person name="Rajan I."/>
            <person name="PoliReddy D."/>
            <person name="Sugumar T."/>
            <person name="Rathinam K."/>
            <person name="Alqarawi S."/>
            <person name="Khalil A.B."/>
            <person name="Sivakumar N."/>
        </authorList>
    </citation>
    <scope>NUCLEOTIDE SEQUENCE [LARGE SCALE GENOMIC DNA]</scope>
    <source>
        <strain evidence="10 11">AK1</strain>
    </source>
</reference>
<evidence type="ECO:0000256" key="6">
    <source>
        <dbReference type="ARBA" id="ARBA00023027"/>
    </source>
</evidence>
<keyword evidence="6" id="KW-0520">NAD</keyword>
<dbReference type="GO" id="GO:0009225">
    <property type="term" value="P:nucleotide-sugar metabolic process"/>
    <property type="evidence" value="ECO:0007669"/>
    <property type="project" value="InterPro"/>
</dbReference>
<protein>
    <recommendedName>
        <fullName evidence="5 8">dTDP-glucose 4,6-dehydratase</fullName>
        <ecNumber evidence="4 8">4.2.1.46</ecNumber>
    </recommendedName>
</protein>
<comment type="cofactor">
    <cofactor evidence="2 8">
        <name>NAD(+)</name>
        <dbReference type="ChEBI" id="CHEBI:57540"/>
    </cofactor>
</comment>
<dbReference type="CDD" id="cd05246">
    <property type="entry name" value="dTDP_GD_SDR_e"/>
    <property type="match status" value="1"/>
</dbReference>